<evidence type="ECO:0000313" key="2">
    <source>
        <dbReference type="EMBL" id="HGB15526.1"/>
    </source>
</evidence>
<proteinExistence type="predicted"/>
<dbReference type="GO" id="GO:0006508">
    <property type="term" value="P:proteolysis"/>
    <property type="evidence" value="ECO:0007669"/>
    <property type="project" value="InterPro"/>
</dbReference>
<dbReference type="Gene3D" id="3.40.630.10">
    <property type="entry name" value="Zn peptidases"/>
    <property type="match status" value="1"/>
</dbReference>
<dbReference type="AlphaFoldDB" id="A0A7C3SK23"/>
<evidence type="ECO:0000259" key="1">
    <source>
        <dbReference type="Pfam" id="PF04389"/>
    </source>
</evidence>
<dbReference type="EMBL" id="DTHB01000053">
    <property type="protein sequence ID" value="HGB15526.1"/>
    <property type="molecule type" value="Genomic_DNA"/>
</dbReference>
<dbReference type="InterPro" id="IPR045175">
    <property type="entry name" value="M28_fam"/>
</dbReference>
<protein>
    <submittedName>
        <fullName evidence="2">M28 family peptidase</fullName>
    </submittedName>
</protein>
<dbReference type="PANTHER" id="PTHR12147">
    <property type="entry name" value="METALLOPEPTIDASE M28 FAMILY MEMBER"/>
    <property type="match status" value="1"/>
</dbReference>
<feature type="domain" description="Peptidase M28" evidence="1">
    <location>
        <begin position="82"/>
        <end position="295"/>
    </location>
</feature>
<gene>
    <name evidence="2" type="ORF">ENV62_09870</name>
</gene>
<dbReference type="InterPro" id="IPR007484">
    <property type="entry name" value="Peptidase_M28"/>
</dbReference>
<name>A0A7C3SK23_9BACT</name>
<reference evidence="2" key="1">
    <citation type="journal article" date="2020" name="mSystems">
        <title>Genome- and Community-Level Interaction Insights into Carbon Utilization and Element Cycling Functions of Hydrothermarchaeota in Hydrothermal Sediment.</title>
        <authorList>
            <person name="Zhou Z."/>
            <person name="Liu Y."/>
            <person name="Xu W."/>
            <person name="Pan J."/>
            <person name="Luo Z.H."/>
            <person name="Li M."/>
        </authorList>
    </citation>
    <scope>NUCLEOTIDE SEQUENCE [LARGE SCALE GENOMIC DNA]</scope>
    <source>
        <strain evidence="2">SpSt-776</strain>
    </source>
</reference>
<dbReference type="Pfam" id="PF04389">
    <property type="entry name" value="Peptidase_M28"/>
    <property type="match status" value="1"/>
</dbReference>
<dbReference type="SUPFAM" id="SSF53187">
    <property type="entry name" value="Zn-dependent exopeptidases"/>
    <property type="match status" value="1"/>
</dbReference>
<dbReference type="GO" id="GO:0008235">
    <property type="term" value="F:metalloexopeptidase activity"/>
    <property type="evidence" value="ECO:0007669"/>
    <property type="project" value="InterPro"/>
</dbReference>
<dbReference type="PANTHER" id="PTHR12147:SF26">
    <property type="entry name" value="PEPTIDASE M28 DOMAIN-CONTAINING PROTEIN"/>
    <property type="match status" value="1"/>
</dbReference>
<comment type="caution">
    <text evidence="2">The sequence shown here is derived from an EMBL/GenBank/DDBJ whole genome shotgun (WGS) entry which is preliminary data.</text>
</comment>
<organism evidence="2">
    <name type="scientific">Desulfobacca acetoxidans</name>
    <dbReference type="NCBI Taxonomy" id="60893"/>
    <lineage>
        <taxon>Bacteria</taxon>
        <taxon>Pseudomonadati</taxon>
        <taxon>Thermodesulfobacteriota</taxon>
        <taxon>Desulfobaccia</taxon>
        <taxon>Desulfobaccales</taxon>
        <taxon>Desulfobaccaceae</taxon>
        <taxon>Desulfobacca</taxon>
    </lineage>
</organism>
<accession>A0A7C3SK23</accession>
<sequence>MTAPAALGQSQVRSEAMPREEIRTRLLAHVNYLSVTVGERSIYRPAGLKAAEAYVFQCLQELGYAPRRQTFIAMRQEVANVIAGEQDPNGYYILGAHFDTVAGSPGADDNASGVAVLLETARLAKGMKLLKPWTFIGFAVEEPPVFHTPYMGSSIYARRAKKEGHRILGMLCLESVGYYSQEPHSQTLPLPLKYLGYPTTGNFIGLISDRRSKPLMQHLEKALKDGCRLPVATLAVPLGGYLLPEVRLSDHANFWDQGYPAVMLTDTAFMRNPHYHTAGDRVETLDLDAMVELTLGLVNFIRQAGK</sequence>